<sequence length="327" mass="36969">MSIATEIQLPTKSVKDARKILDQDGNGARIQEKTATKQGKKQSANMKKQRKPPARAMVPEILDPSLRKNASVESPNSSDSHSSSLSAASASRRSSRARVKPNRAINSVKVVPCGPETAIPIISGPIKRCDWITPHSDPLYRSFHDEEWGIPTRSDRKLFEFLVLSVALAEHTWLSILSKRDAFRELFDDFNPSSIANFSEETLLSRNTHGPALLSEPKLRAIVENAKQMLKIQDEFGSFSNYCRRFLNHRPTLNGFRYAHQVPVKTPKAEFISKDLMRRGFRCAGPTVVYSFMQVSGMVNDHLITCFRYEQCRPNPKEFEEVDKHLS</sequence>
<dbReference type="PANTHER" id="PTHR31116">
    <property type="entry name" value="OS04G0501200 PROTEIN"/>
    <property type="match status" value="1"/>
</dbReference>
<dbReference type="Proteomes" id="UP001279734">
    <property type="component" value="Unassembled WGS sequence"/>
</dbReference>
<evidence type="ECO:0000313" key="4">
    <source>
        <dbReference type="Proteomes" id="UP001279734"/>
    </source>
</evidence>
<evidence type="ECO:0000313" key="3">
    <source>
        <dbReference type="EMBL" id="GMH23765.1"/>
    </source>
</evidence>
<evidence type="ECO:0000256" key="1">
    <source>
        <dbReference type="PIRSR" id="PIRSR605019-1"/>
    </source>
</evidence>
<protein>
    <recommendedName>
        <fullName evidence="5">DNA-3-methyladenine glycosylase I</fullName>
    </recommendedName>
</protein>
<keyword evidence="1" id="KW-0862">Zinc</keyword>
<organism evidence="3 4">
    <name type="scientific">Nepenthes gracilis</name>
    <name type="common">Slender pitcher plant</name>
    <dbReference type="NCBI Taxonomy" id="150966"/>
    <lineage>
        <taxon>Eukaryota</taxon>
        <taxon>Viridiplantae</taxon>
        <taxon>Streptophyta</taxon>
        <taxon>Embryophyta</taxon>
        <taxon>Tracheophyta</taxon>
        <taxon>Spermatophyta</taxon>
        <taxon>Magnoliopsida</taxon>
        <taxon>eudicotyledons</taxon>
        <taxon>Gunneridae</taxon>
        <taxon>Pentapetalae</taxon>
        <taxon>Caryophyllales</taxon>
        <taxon>Nepenthaceae</taxon>
        <taxon>Nepenthes</taxon>
    </lineage>
</organism>
<proteinExistence type="predicted"/>
<evidence type="ECO:0008006" key="5">
    <source>
        <dbReference type="Google" id="ProtNLM"/>
    </source>
</evidence>
<dbReference type="Gene3D" id="1.10.340.30">
    <property type="entry name" value="Hypothetical protein, domain 2"/>
    <property type="match status" value="1"/>
</dbReference>
<feature type="compositionally biased region" description="Low complexity" evidence="2">
    <location>
        <begin position="71"/>
        <end position="92"/>
    </location>
</feature>
<dbReference type="GO" id="GO:0046872">
    <property type="term" value="F:metal ion binding"/>
    <property type="evidence" value="ECO:0007669"/>
    <property type="project" value="UniProtKB-KW"/>
</dbReference>
<feature type="region of interest" description="Disordered" evidence="2">
    <location>
        <begin position="1"/>
        <end position="101"/>
    </location>
</feature>
<dbReference type="GO" id="GO:0006284">
    <property type="term" value="P:base-excision repair"/>
    <property type="evidence" value="ECO:0007669"/>
    <property type="project" value="InterPro"/>
</dbReference>
<feature type="binding site" evidence="1">
    <location>
        <position position="302"/>
    </location>
    <ligand>
        <name>Zn(2+)</name>
        <dbReference type="ChEBI" id="CHEBI:29105"/>
    </ligand>
</feature>
<accession>A0AAD3T5E3</accession>
<dbReference type="SUPFAM" id="SSF48150">
    <property type="entry name" value="DNA-glycosylase"/>
    <property type="match status" value="1"/>
</dbReference>
<evidence type="ECO:0000256" key="2">
    <source>
        <dbReference type="SAM" id="MobiDB-lite"/>
    </source>
</evidence>
<feature type="binding site" evidence="1">
    <location>
        <position position="306"/>
    </location>
    <ligand>
        <name>Zn(2+)</name>
        <dbReference type="ChEBI" id="CHEBI:29105"/>
    </ligand>
</feature>
<comment type="caution">
    <text evidence="3">The sequence shown here is derived from an EMBL/GenBank/DDBJ whole genome shotgun (WGS) entry which is preliminary data.</text>
</comment>
<keyword evidence="1" id="KW-0479">Metal-binding</keyword>
<feature type="binding site" evidence="1">
    <location>
        <position position="144"/>
    </location>
    <ligand>
        <name>Zn(2+)</name>
        <dbReference type="ChEBI" id="CHEBI:29105"/>
    </ligand>
</feature>
<keyword evidence="4" id="KW-1185">Reference proteome</keyword>
<gene>
    <name evidence="3" type="ORF">Nepgr_025608</name>
</gene>
<feature type="compositionally biased region" description="Basic and acidic residues" evidence="2">
    <location>
        <begin position="13"/>
        <end position="22"/>
    </location>
</feature>
<name>A0AAD3T5E3_NEPGR</name>
<dbReference type="PANTHER" id="PTHR31116:SF25">
    <property type="entry name" value="DNA GLYCOSYLASE SUPERFAMILY PROTEIN"/>
    <property type="match status" value="1"/>
</dbReference>
<dbReference type="GO" id="GO:0008725">
    <property type="term" value="F:DNA-3-methyladenine glycosylase activity"/>
    <property type="evidence" value="ECO:0007669"/>
    <property type="project" value="InterPro"/>
</dbReference>
<reference evidence="3" key="1">
    <citation type="submission" date="2023-05" db="EMBL/GenBank/DDBJ databases">
        <title>Nepenthes gracilis genome sequencing.</title>
        <authorList>
            <person name="Fukushima K."/>
        </authorList>
    </citation>
    <scope>NUCLEOTIDE SEQUENCE</scope>
    <source>
        <strain evidence="3">SING2019-196</strain>
    </source>
</reference>
<dbReference type="InterPro" id="IPR011257">
    <property type="entry name" value="DNA_glycosylase"/>
</dbReference>
<dbReference type="EMBL" id="BSYO01000026">
    <property type="protein sequence ID" value="GMH23765.1"/>
    <property type="molecule type" value="Genomic_DNA"/>
</dbReference>
<feature type="binding site" evidence="1">
    <location>
        <position position="129"/>
    </location>
    <ligand>
        <name>Zn(2+)</name>
        <dbReference type="ChEBI" id="CHEBI:29105"/>
    </ligand>
</feature>
<dbReference type="AlphaFoldDB" id="A0AAD3T5E3"/>
<dbReference type="Pfam" id="PF03352">
    <property type="entry name" value="Adenine_glyco"/>
    <property type="match status" value="1"/>
</dbReference>
<dbReference type="InterPro" id="IPR005019">
    <property type="entry name" value="Adenine_glyco"/>
</dbReference>